<accession>A0A9P4Q4J0</accession>
<feature type="compositionally biased region" description="Low complexity" evidence="1">
    <location>
        <begin position="445"/>
        <end position="462"/>
    </location>
</feature>
<keyword evidence="3" id="KW-1185">Reference proteome</keyword>
<feature type="region of interest" description="Disordered" evidence="1">
    <location>
        <begin position="257"/>
        <end position="314"/>
    </location>
</feature>
<organism evidence="2 3">
    <name type="scientific">Polychaeton citri CBS 116435</name>
    <dbReference type="NCBI Taxonomy" id="1314669"/>
    <lineage>
        <taxon>Eukaryota</taxon>
        <taxon>Fungi</taxon>
        <taxon>Dikarya</taxon>
        <taxon>Ascomycota</taxon>
        <taxon>Pezizomycotina</taxon>
        <taxon>Dothideomycetes</taxon>
        <taxon>Dothideomycetidae</taxon>
        <taxon>Capnodiales</taxon>
        <taxon>Capnodiaceae</taxon>
        <taxon>Polychaeton</taxon>
    </lineage>
</organism>
<feature type="region of interest" description="Disordered" evidence="1">
    <location>
        <begin position="386"/>
        <end position="479"/>
    </location>
</feature>
<feature type="region of interest" description="Disordered" evidence="1">
    <location>
        <begin position="216"/>
        <end position="235"/>
    </location>
</feature>
<evidence type="ECO:0000313" key="3">
    <source>
        <dbReference type="Proteomes" id="UP000799441"/>
    </source>
</evidence>
<evidence type="ECO:0000313" key="2">
    <source>
        <dbReference type="EMBL" id="KAF2719420.1"/>
    </source>
</evidence>
<sequence length="479" mass="52033">MFLQPCSISRITPLLPFRESFCLIMPFPFRIGQQLRLHDSVIDFDDPATASSNKDISVSSYRPAFTDSNVCKDRHNSSSSVFVFIGNAGFMDSDRFNKGLRCDHNENGYASRRLRPAHSSVTLSAASLSSDCAAAAPQPLSSPLPQGHWSHIPEAYRPQSFVAATASEQPESLFAFRDRLPPPTIHTSHTPPSLPTLASPQGHSKRRRGVPKDIVVREPTAQDQPNPTFLYPQLSPYDDPVRTQRAYEASAPVLSMQRSVSQPQSPTWFNSPQSATATEGLPSLGIPRAPTYPPATPSSASSRRRMYTSDTATLQDDQELAMFAAASVGLGPEGTFRPAHASIDTSGRPFYAGSRATARYSPQRSDTISSTVETPTTRMALEQLASMPSSSVPSNHRPLARPSATGLDAWMSNPTPSVNLEGTGPTAMQPDVSPIDEELPDYATSQAQAVAKSRQAAANRAQELQRRWRAGMGSSHDRI</sequence>
<dbReference type="Proteomes" id="UP000799441">
    <property type="component" value="Unassembled WGS sequence"/>
</dbReference>
<dbReference type="OrthoDB" id="3908316at2759"/>
<protein>
    <submittedName>
        <fullName evidence="2">Uncharacterized protein</fullName>
    </submittedName>
</protein>
<comment type="caution">
    <text evidence="2">The sequence shown here is derived from an EMBL/GenBank/DDBJ whole genome shotgun (WGS) entry which is preliminary data.</text>
</comment>
<proteinExistence type="predicted"/>
<dbReference type="AlphaFoldDB" id="A0A9P4Q4J0"/>
<name>A0A9P4Q4J0_9PEZI</name>
<feature type="compositionally biased region" description="Polar residues" evidence="1">
    <location>
        <begin position="257"/>
        <end position="277"/>
    </location>
</feature>
<gene>
    <name evidence="2" type="ORF">K431DRAFT_111490</name>
</gene>
<feature type="region of interest" description="Disordered" evidence="1">
    <location>
        <begin position="178"/>
        <end position="208"/>
    </location>
</feature>
<evidence type="ECO:0000256" key="1">
    <source>
        <dbReference type="SAM" id="MobiDB-lite"/>
    </source>
</evidence>
<reference evidence="2" key="1">
    <citation type="journal article" date="2020" name="Stud. Mycol.">
        <title>101 Dothideomycetes genomes: a test case for predicting lifestyles and emergence of pathogens.</title>
        <authorList>
            <person name="Haridas S."/>
            <person name="Albert R."/>
            <person name="Binder M."/>
            <person name="Bloem J."/>
            <person name="Labutti K."/>
            <person name="Salamov A."/>
            <person name="Andreopoulos B."/>
            <person name="Baker S."/>
            <person name="Barry K."/>
            <person name="Bills G."/>
            <person name="Bluhm B."/>
            <person name="Cannon C."/>
            <person name="Castanera R."/>
            <person name="Culley D."/>
            <person name="Daum C."/>
            <person name="Ezra D."/>
            <person name="Gonzalez J."/>
            <person name="Henrissat B."/>
            <person name="Kuo A."/>
            <person name="Liang C."/>
            <person name="Lipzen A."/>
            <person name="Lutzoni F."/>
            <person name="Magnuson J."/>
            <person name="Mondo S."/>
            <person name="Nolan M."/>
            <person name="Ohm R."/>
            <person name="Pangilinan J."/>
            <person name="Park H.-J."/>
            <person name="Ramirez L."/>
            <person name="Alfaro M."/>
            <person name="Sun H."/>
            <person name="Tritt A."/>
            <person name="Yoshinaga Y."/>
            <person name="Zwiers L.-H."/>
            <person name="Turgeon B."/>
            <person name="Goodwin S."/>
            <person name="Spatafora J."/>
            <person name="Crous P."/>
            <person name="Grigoriev I."/>
        </authorList>
    </citation>
    <scope>NUCLEOTIDE SEQUENCE</scope>
    <source>
        <strain evidence="2">CBS 116435</strain>
    </source>
</reference>
<feature type="compositionally biased region" description="Low complexity" evidence="1">
    <location>
        <begin position="185"/>
        <end position="200"/>
    </location>
</feature>
<dbReference type="EMBL" id="MU003811">
    <property type="protein sequence ID" value="KAF2719420.1"/>
    <property type="molecule type" value="Genomic_DNA"/>
</dbReference>